<evidence type="ECO:0000313" key="6">
    <source>
        <dbReference type="Proteomes" id="UP000317933"/>
    </source>
</evidence>
<organism evidence="5 6">
    <name type="scientific">Pseudomonas arsenicoxydans</name>
    <dbReference type="NCBI Taxonomy" id="702115"/>
    <lineage>
        <taxon>Bacteria</taxon>
        <taxon>Pseudomonadati</taxon>
        <taxon>Pseudomonadota</taxon>
        <taxon>Gammaproteobacteria</taxon>
        <taxon>Pseudomonadales</taxon>
        <taxon>Pseudomonadaceae</taxon>
        <taxon>Pseudomonas</taxon>
    </lineage>
</organism>
<evidence type="ECO:0000256" key="1">
    <source>
        <dbReference type="ARBA" id="ARBA00022908"/>
    </source>
</evidence>
<name>A0A502HNL0_9PSED</name>
<dbReference type="PANTHER" id="PTHR30349:SF36">
    <property type="entry name" value="PROPHAGE INTEGRASE INTR-RELATED"/>
    <property type="match status" value="1"/>
</dbReference>
<dbReference type="SUPFAM" id="SSF56349">
    <property type="entry name" value="DNA breaking-rejoining enzymes"/>
    <property type="match status" value="1"/>
</dbReference>
<dbReference type="Pfam" id="PF00589">
    <property type="entry name" value="Phage_integrase"/>
    <property type="match status" value="1"/>
</dbReference>
<evidence type="ECO:0000256" key="3">
    <source>
        <dbReference type="ARBA" id="ARBA00023172"/>
    </source>
</evidence>
<dbReference type="Pfam" id="PF12167">
    <property type="entry name" value="Arm-DNA-bind_2"/>
    <property type="match status" value="1"/>
</dbReference>
<dbReference type="Gene3D" id="1.10.443.10">
    <property type="entry name" value="Intergrase catalytic core"/>
    <property type="match status" value="1"/>
</dbReference>
<comment type="caution">
    <text evidence="5">The sequence shown here is derived from an EMBL/GenBank/DDBJ whole genome shotgun (WGS) entry which is preliminary data.</text>
</comment>
<dbReference type="PANTHER" id="PTHR30349">
    <property type="entry name" value="PHAGE INTEGRASE-RELATED"/>
    <property type="match status" value="1"/>
</dbReference>
<sequence length="397" mass="45304">MARKSVDLPNGLELFRNSLRIRFTWNGVRRSETLPFPTTQKGIKAASQLRDQVDNLIKLGLLDDAKYAELFPGSTVSLDGVPSFLDYAQSWLDGRVITAGTRKNYKGALNLYWVPALALIRIDMITTSLLRRVIGSIEWTSQGVRRDAVVRLTTILESALNEELIKKNPAKAIDRPKRKRKEINPFTLEEANRIIDHLYEAIHWPSGIYAAFFEFAFFSGMRLSEVAALRWDAVDLIKRQVHVCRTVALGVVEERTKTGKDRFVLLNERALHALEFARQYAERRKKGVGKIKELPYVFPPSKNSEYIRQTSDLHKQWGPALKALEIPYRPPYNCRHTYATICLMSNMNPAFIAQQLGHSVQMLLSTYARWLNSSSDWAELEKLQIGIKSVSGKNDQL</sequence>
<dbReference type="Gene3D" id="1.10.150.130">
    <property type="match status" value="1"/>
</dbReference>
<dbReference type="InterPro" id="IPR002104">
    <property type="entry name" value="Integrase_catalytic"/>
</dbReference>
<proteinExistence type="predicted"/>
<dbReference type="AlphaFoldDB" id="A0A502HNL0"/>
<dbReference type="InterPro" id="IPR010998">
    <property type="entry name" value="Integrase_recombinase_N"/>
</dbReference>
<accession>A0A502HNL0</accession>
<dbReference type="InterPro" id="IPR013762">
    <property type="entry name" value="Integrase-like_cat_sf"/>
</dbReference>
<dbReference type="InterPro" id="IPR011010">
    <property type="entry name" value="DNA_brk_join_enz"/>
</dbReference>
<gene>
    <name evidence="5" type="ORF">EAH78_18475</name>
</gene>
<evidence type="ECO:0000313" key="5">
    <source>
        <dbReference type="EMBL" id="TPG76347.1"/>
    </source>
</evidence>
<dbReference type="InterPro" id="IPR050090">
    <property type="entry name" value="Tyrosine_recombinase_XerCD"/>
</dbReference>
<keyword evidence="3" id="KW-0233">DNA recombination</keyword>
<dbReference type="RefSeq" id="WP_140668785.1">
    <property type="nucleotide sequence ID" value="NZ_RCZE01000008.1"/>
</dbReference>
<evidence type="ECO:0000256" key="2">
    <source>
        <dbReference type="ARBA" id="ARBA00023125"/>
    </source>
</evidence>
<dbReference type="GO" id="GO:0006310">
    <property type="term" value="P:DNA recombination"/>
    <property type="evidence" value="ECO:0007669"/>
    <property type="project" value="UniProtKB-KW"/>
</dbReference>
<dbReference type="EMBL" id="RCZE01000008">
    <property type="protein sequence ID" value="TPG76347.1"/>
    <property type="molecule type" value="Genomic_DNA"/>
</dbReference>
<keyword evidence="1" id="KW-0229">DNA integration</keyword>
<dbReference type="CDD" id="cd01189">
    <property type="entry name" value="INT_ICEBs1_C_like"/>
    <property type="match status" value="1"/>
</dbReference>
<dbReference type="InterPro" id="IPR022000">
    <property type="entry name" value="Min27-like_integrase_DNA_bind"/>
</dbReference>
<evidence type="ECO:0000259" key="4">
    <source>
        <dbReference type="PROSITE" id="PS51898"/>
    </source>
</evidence>
<keyword evidence="2" id="KW-0238">DNA-binding</keyword>
<dbReference type="Proteomes" id="UP000317933">
    <property type="component" value="Unassembled WGS sequence"/>
</dbReference>
<reference evidence="5 6" key="1">
    <citation type="journal article" date="2019" name="Environ. Microbiol.">
        <title>Species interactions and distinct microbial communities in high Arctic permafrost affected cryosols are associated with the CH4 and CO2 gas fluxes.</title>
        <authorList>
            <person name="Altshuler I."/>
            <person name="Hamel J."/>
            <person name="Turney S."/>
            <person name="Magnuson E."/>
            <person name="Levesque R."/>
            <person name="Greer C."/>
            <person name="Whyte L.G."/>
        </authorList>
    </citation>
    <scope>NUCLEOTIDE SEQUENCE [LARGE SCALE GENOMIC DNA]</scope>
    <source>
        <strain evidence="5 6">E3</strain>
    </source>
</reference>
<feature type="domain" description="Tyr recombinase" evidence="4">
    <location>
        <begin position="181"/>
        <end position="382"/>
    </location>
</feature>
<dbReference type="PROSITE" id="PS51898">
    <property type="entry name" value="TYR_RECOMBINASE"/>
    <property type="match status" value="1"/>
</dbReference>
<protein>
    <submittedName>
        <fullName evidence="5">Site-specific integrase</fullName>
    </submittedName>
</protein>
<dbReference type="GO" id="GO:0003677">
    <property type="term" value="F:DNA binding"/>
    <property type="evidence" value="ECO:0007669"/>
    <property type="project" value="UniProtKB-KW"/>
</dbReference>
<dbReference type="GO" id="GO:0015074">
    <property type="term" value="P:DNA integration"/>
    <property type="evidence" value="ECO:0007669"/>
    <property type="project" value="UniProtKB-KW"/>
</dbReference>